<reference evidence="1 2" key="1">
    <citation type="journal article" date="2014" name="Nat. Commun.">
        <title>Multiple recent horizontal transfers of a large genomic region in cheese making fungi.</title>
        <authorList>
            <person name="Cheeseman K."/>
            <person name="Ropars J."/>
            <person name="Renault P."/>
            <person name="Dupont J."/>
            <person name="Gouzy J."/>
            <person name="Branca A."/>
            <person name="Abraham A.L."/>
            <person name="Ceppi M."/>
            <person name="Conseiller E."/>
            <person name="Debuchy R."/>
            <person name="Malagnac F."/>
            <person name="Goarin A."/>
            <person name="Silar P."/>
            <person name="Lacoste S."/>
            <person name="Sallet E."/>
            <person name="Bensimon A."/>
            <person name="Giraud T."/>
            <person name="Brygoo Y."/>
        </authorList>
    </citation>
    <scope>NUCLEOTIDE SEQUENCE [LARGE SCALE GENOMIC DNA]</scope>
    <source>
        <strain evidence="2">FM 013</strain>
    </source>
</reference>
<proteinExistence type="predicted"/>
<organism evidence="1 2">
    <name type="scientific">Penicillium camemberti (strain FM 013)</name>
    <dbReference type="NCBI Taxonomy" id="1429867"/>
    <lineage>
        <taxon>Eukaryota</taxon>
        <taxon>Fungi</taxon>
        <taxon>Dikarya</taxon>
        <taxon>Ascomycota</taxon>
        <taxon>Pezizomycotina</taxon>
        <taxon>Eurotiomycetes</taxon>
        <taxon>Eurotiomycetidae</taxon>
        <taxon>Eurotiales</taxon>
        <taxon>Aspergillaceae</taxon>
        <taxon>Penicillium</taxon>
    </lineage>
</organism>
<name>A0A0G4P440_PENC3</name>
<gene>
    <name evidence="1" type="ORF">PCAMFM013_S005g000259</name>
</gene>
<accession>A0A0G4P440</accession>
<keyword evidence="2" id="KW-1185">Reference proteome</keyword>
<dbReference type="AlphaFoldDB" id="A0A0G4P440"/>
<sequence>MDRGGIRRVHSPWDIIIRDKVGYANIKSTGITYAEPKELLPPAVECAEYSGPLRIMSVY</sequence>
<evidence type="ECO:0000313" key="2">
    <source>
        <dbReference type="Proteomes" id="UP000053732"/>
    </source>
</evidence>
<protein>
    <submittedName>
        <fullName evidence="1">Str. FM013</fullName>
    </submittedName>
</protein>
<dbReference type="EMBL" id="HG793138">
    <property type="protein sequence ID" value="CRL21095.1"/>
    <property type="molecule type" value="Genomic_DNA"/>
</dbReference>
<evidence type="ECO:0000313" key="1">
    <source>
        <dbReference type="EMBL" id="CRL21095.1"/>
    </source>
</evidence>
<dbReference type="Proteomes" id="UP000053732">
    <property type="component" value="Unassembled WGS sequence"/>
</dbReference>